<evidence type="ECO:0000256" key="1">
    <source>
        <dbReference type="SAM" id="MobiDB-lite"/>
    </source>
</evidence>
<feature type="domain" description="Reverse transcriptase" evidence="2">
    <location>
        <begin position="405"/>
        <end position="688"/>
    </location>
</feature>
<evidence type="ECO:0000259" key="2">
    <source>
        <dbReference type="PROSITE" id="PS50878"/>
    </source>
</evidence>
<dbReference type="PANTHER" id="PTHR19446">
    <property type="entry name" value="REVERSE TRANSCRIPTASES"/>
    <property type="match status" value="1"/>
</dbReference>
<dbReference type="InterPro" id="IPR005135">
    <property type="entry name" value="Endo/exonuclease/phosphatase"/>
</dbReference>
<evidence type="ECO:0000313" key="3">
    <source>
        <dbReference type="EMBL" id="JAT93544.1"/>
    </source>
</evidence>
<dbReference type="CDD" id="cd01650">
    <property type="entry name" value="RT_nLTR_like"/>
    <property type="match status" value="1"/>
</dbReference>
<reference evidence="3" key="1">
    <citation type="journal article" date="2017" name="Front. Cell. Infect. Microbiol.">
        <title>The Distinct Transcriptional Response of the Midgut of Amblyomma sculptum and Amblyomma aureolatum Ticks to Rickettsia rickettsii Correlates to Their Differences in Susceptibility to Infection.</title>
        <authorList>
            <person name="Martins L.A."/>
            <person name="Galletti M.F.B.M."/>
            <person name="Ribeiro J.M."/>
            <person name="Fujita A."/>
            <person name="Costa F.B."/>
            <person name="Labruna M.B."/>
            <person name="Daffre S."/>
            <person name="Fogaca A.C."/>
        </authorList>
    </citation>
    <scope>NUCLEOTIDE SEQUENCE</scope>
</reference>
<dbReference type="Pfam" id="PF00078">
    <property type="entry name" value="RVT_1"/>
    <property type="match status" value="1"/>
</dbReference>
<accession>A0A1E1X2S9</accession>
<dbReference type="Gene3D" id="3.60.10.10">
    <property type="entry name" value="Endonuclease/exonuclease/phosphatase"/>
    <property type="match status" value="1"/>
</dbReference>
<feature type="non-terminal residue" evidence="3">
    <location>
        <position position="985"/>
    </location>
</feature>
<dbReference type="EMBL" id="GFAC01005644">
    <property type="protein sequence ID" value="JAT93544.1"/>
    <property type="molecule type" value="mRNA"/>
</dbReference>
<dbReference type="InterPro" id="IPR000477">
    <property type="entry name" value="RT_dom"/>
</dbReference>
<organism evidence="3">
    <name type="scientific">Amblyomma aureolatum</name>
    <dbReference type="NCBI Taxonomy" id="187763"/>
    <lineage>
        <taxon>Eukaryota</taxon>
        <taxon>Metazoa</taxon>
        <taxon>Ecdysozoa</taxon>
        <taxon>Arthropoda</taxon>
        <taxon>Chelicerata</taxon>
        <taxon>Arachnida</taxon>
        <taxon>Acari</taxon>
        <taxon>Parasitiformes</taxon>
        <taxon>Ixodida</taxon>
        <taxon>Ixodoidea</taxon>
        <taxon>Ixodidae</taxon>
        <taxon>Amblyomminae</taxon>
        <taxon>Amblyomma</taxon>
    </lineage>
</organism>
<dbReference type="SUPFAM" id="SSF56219">
    <property type="entry name" value="DNase I-like"/>
    <property type="match status" value="1"/>
</dbReference>
<dbReference type="InterPro" id="IPR036691">
    <property type="entry name" value="Endo/exonu/phosph_ase_sf"/>
</dbReference>
<dbReference type="SUPFAM" id="SSF56672">
    <property type="entry name" value="DNA/RNA polymerases"/>
    <property type="match status" value="1"/>
</dbReference>
<feature type="region of interest" description="Disordered" evidence="1">
    <location>
        <begin position="952"/>
        <end position="985"/>
    </location>
</feature>
<dbReference type="InterPro" id="IPR043502">
    <property type="entry name" value="DNA/RNA_pol_sf"/>
</dbReference>
<dbReference type="PROSITE" id="PS50878">
    <property type="entry name" value="RT_POL"/>
    <property type="match status" value="1"/>
</dbReference>
<protein>
    <submittedName>
        <fullName evidence="3">Putative tick transposon</fullName>
    </submittedName>
</protein>
<name>A0A1E1X2S9_9ACAR</name>
<dbReference type="Pfam" id="PF14529">
    <property type="entry name" value="Exo_endo_phos_2"/>
    <property type="match status" value="1"/>
</dbReference>
<dbReference type="GO" id="GO:0003824">
    <property type="term" value="F:catalytic activity"/>
    <property type="evidence" value="ECO:0007669"/>
    <property type="project" value="InterPro"/>
</dbReference>
<sequence length="985" mass="111156">MWLLGKIGTQKVALGLVYLWTGKNAYQKNVETLDCMGQDMATLNLPTLLVGDFNAHIDELDSETDRMGKLLLDWADRMELVLVNTSYKCKGKQTWAVGTKSSCIDYCLASFSVFPRLAEMRIDTTGQDSVGSDHHSFRLVFGTCSPQPQPARPKSSPRALPEWVIERVAEEMEEGAQNMQIETYEDFEKWLRNMLSSQTPAWNSQKSLKRKRRAWWDREVAQALSVRKNACREHRYALQRGAGEGEICRLWTEYQLAKSSMAVLVQKKMQTVHRKLLREIETAGRDAGKKFWHYIRSQEPTSPPEVASLKDAVTGEEHEGAASLQYLETFMVRKLRSQTPRTHEEPAIPPQLSQTACDTITTGELERAIRHLSGTTAAGLDGVPPVLLKRMRKQTRQLMLEALNDVMQKGKVPTSWRCSRIRLIWKKGTDKCLPESYRPITVTSAIYRLFSHILRKRLQSWAGNAQILGELQNGFRPGRCLEDNLFVVTQVIEIAAKEKRTLALAFLDIKQAYDSVEHARLWAVLQALGMPEELLRMLQALYTDTQTVIHWGNGLTNPVVVSRGLRQGCPMSPLLFMMYVCGIERRLTESGLGFDLSHMEEGAHRTRHLPALLYADDIVLLAGGTEELQSLLDICAEEGTGLGLDFNAKKSAALLFPCETATQGSAPLRLQGDCIEWAQSYRYLGVDIAAQPNYIRCFEEQLRKKATARRSFLGARALWAFSRFEVARSLWKAVAVPALTFANAVICVSAATRRFLEIRQREAGRTALGVHRGTPNEVVQGELGWSSFEAREAVAKLAYERRLSQMQEGRWARTVFKYVHYRCLNTKWVARAKRLADRYGVEAVRLTATPRPAQRRGIRGQVKGVELRTWQETSKEKPALMLYCAHKTSIKREVIYDNSRGSGLLCEARSGVLRTRLLRAKFTAGLDTTCQRCHKAEESIRHVVLECPYLRPSRPGTTAPPTPHTPSTARHESDASSICDSCDRG</sequence>
<dbReference type="AlphaFoldDB" id="A0A1E1X2S9"/>
<dbReference type="GO" id="GO:0071897">
    <property type="term" value="P:DNA biosynthetic process"/>
    <property type="evidence" value="ECO:0007669"/>
    <property type="project" value="UniProtKB-ARBA"/>
</dbReference>
<proteinExistence type="evidence at transcript level"/>